<reference evidence="4" key="1">
    <citation type="journal article" date="2023" name="G3 (Bethesda)">
        <title>Whole genome assemblies of Zophobas morio and Tenebrio molitor.</title>
        <authorList>
            <person name="Kaur S."/>
            <person name="Stinson S.A."/>
            <person name="diCenzo G.C."/>
        </authorList>
    </citation>
    <scope>NUCLEOTIDE SEQUENCE</scope>
    <source>
        <strain evidence="4">QUZm001</strain>
    </source>
</reference>
<protein>
    <recommendedName>
        <fullName evidence="3">ABC transporter domain-containing protein</fullName>
    </recommendedName>
</protein>
<dbReference type="GO" id="GO:0005524">
    <property type="term" value="F:ATP binding"/>
    <property type="evidence" value="ECO:0007669"/>
    <property type="project" value="UniProtKB-KW"/>
</dbReference>
<dbReference type="SUPFAM" id="SSF52540">
    <property type="entry name" value="P-loop containing nucleoside triphosphate hydrolases"/>
    <property type="match status" value="2"/>
</dbReference>
<evidence type="ECO:0000313" key="4">
    <source>
        <dbReference type="EMBL" id="KAJ3616757.1"/>
    </source>
</evidence>
<proteinExistence type="predicted"/>
<dbReference type="GO" id="GO:0016887">
    <property type="term" value="F:ATP hydrolysis activity"/>
    <property type="evidence" value="ECO:0007669"/>
    <property type="project" value="InterPro"/>
</dbReference>
<accession>A0AA38HH31</accession>
<dbReference type="Pfam" id="PF00005">
    <property type="entry name" value="ABC_tran"/>
    <property type="match status" value="1"/>
</dbReference>
<evidence type="ECO:0000256" key="2">
    <source>
        <dbReference type="ARBA" id="ARBA00022840"/>
    </source>
</evidence>
<dbReference type="Gene3D" id="3.40.50.300">
    <property type="entry name" value="P-loop containing nucleotide triphosphate hydrolases"/>
    <property type="match status" value="2"/>
</dbReference>
<dbReference type="PANTHER" id="PTHR43790">
    <property type="entry name" value="CARBOHYDRATE TRANSPORT ATP-BINDING PROTEIN MG119-RELATED"/>
    <property type="match status" value="1"/>
</dbReference>
<organism evidence="4 5">
    <name type="scientific">Zophobas morio</name>
    <dbReference type="NCBI Taxonomy" id="2755281"/>
    <lineage>
        <taxon>Eukaryota</taxon>
        <taxon>Metazoa</taxon>
        <taxon>Ecdysozoa</taxon>
        <taxon>Arthropoda</taxon>
        <taxon>Hexapoda</taxon>
        <taxon>Insecta</taxon>
        <taxon>Pterygota</taxon>
        <taxon>Neoptera</taxon>
        <taxon>Endopterygota</taxon>
        <taxon>Coleoptera</taxon>
        <taxon>Polyphaga</taxon>
        <taxon>Cucujiformia</taxon>
        <taxon>Tenebrionidae</taxon>
        <taxon>Zophobas</taxon>
    </lineage>
</organism>
<keyword evidence="2" id="KW-0067">ATP-binding</keyword>
<dbReference type="InterPro" id="IPR050107">
    <property type="entry name" value="ABC_carbohydrate_import_ATPase"/>
</dbReference>
<feature type="domain" description="ABC transporter" evidence="3">
    <location>
        <begin position="151"/>
        <end position="199"/>
    </location>
</feature>
<evidence type="ECO:0000313" key="5">
    <source>
        <dbReference type="Proteomes" id="UP001168821"/>
    </source>
</evidence>
<dbReference type="Proteomes" id="UP001168821">
    <property type="component" value="Unassembled WGS sequence"/>
</dbReference>
<keyword evidence="1" id="KW-0547">Nucleotide-binding</keyword>
<dbReference type="PANTHER" id="PTHR43790:SF4">
    <property type="entry name" value="GUANOSINE IMPORT ATP-BINDING PROTEIN NUPO"/>
    <property type="match status" value="1"/>
</dbReference>
<name>A0AA38HH31_9CUCU</name>
<sequence length="208" mass="23127">MDKYHLELDLNKITSKATVGEQQRAEILKILYRNAEILVFDEPTAVLTPMEIDGLLNVMLELQKDGKTIIFITHKMDEIKKVVNTATVLRLGQKIGEFDMKSTSVDQLAEAMVGRKLVEIKNKYEKPSDEVVLEVKNVNVSKKHGTTGLYDFNLKINAGEIVAIAGIEGNGQQEITNVITGMMKPDGGKVFMKGSDITKVSVAKRYSK</sequence>
<evidence type="ECO:0000259" key="3">
    <source>
        <dbReference type="Pfam" id="PF00005"/>
    </source>
</evidence>
<keyword evidence="5" id="KW-1185">Reference proteome</keyword>
<dbReference type="AlphaFoldDB" id="A0AA38HH31"/>
<dbReference type="EMBL" id="JALNTZ010002908">
    <property type="protein sequence ID" value="KAJ3616757.1"/>
    <property type="molecule type" value="Genomic_DNA"/>
</dbReference>
<comment type="caution">
    <text evidence="4">The sequence shown here is derived from an EMBL/GenBank/DDBJ whole genome shotgun (WGS) entry which is preliminary data.</text>
</comment>
<gene>
    <name evidence="4" type="ORF">Zmor_009048</name>
</gene>
<evidence type="ECO:0000256" key="1">
    <source>
        <dbReference type="ARBA" id="ARBA00022741"/>
    </source>
</evidence>
<dbReference type="InterPro" id="IPR027417">
    <property type="entry name" value="P-loop_NTPase"/>
</dbReference>
<dbReference type="InterPro" id="IPR003439">
    <property type="entry name" value="ABC_transporter-like_ATP-bd"/>
</dbReference>